<keyword evidence="3" id="KW-0067">ATP-binding</keyword>
<dbReference type="Proteomes" id="UP001595701">
    <property type="component" value="Unassembled WGS sequence"/>
</dbReference>
<name>A0ABV7SEJ7_9ACTN</name>
<dbReference type="GO" id="GO:0005524">
    <property type="term" value="F:ATP binding"/>
    <property type="evidence" value="ECO:0007669"/>
    <property type="project" value="UniProtKB-KW"/>
</dbReference>
<accession>A0ABV7SEJ7</accession>
<dbReference type="InterPro" id="IPR050267">
    <property type="entry name" value="Anti-sigma-factor_SerPK"/>
</dbReference>
<dbReference type="InterPro" id="IPR003594">
    <property type="entry name" value="HATPase_dom"/>
</dbReference>
<dbReference type="CDD" id="cd16936">
    <property type="entry name" value="HATPase_RsbW-like"/>
    <property type="match status" value="1"/>
</dbReference>
<feature type="domain" description="Histidine kinase/HSP90-like ATPase" evidence="2">
    <location>
        <begin position="19"/>
        <end position="129"/>
    </location>
</feature>
<keyword evidence="3" id="KW-0547">Nucleotide-binding</keyword>
<evidence type="ECO:0000256" key="1">
    <source>
        <dbReference type="ARBA" id="ARBA00022527"/>
    </source>
</evidence>
<comment type="caution">
    <text evidence="3">The sequence shown here is derived from an EMBL/GenBank/DDBJ whole genome shotgun (WGS) entry which is preliminary data.</text>
</comment>
<keyword evidence="1" id="KW-0418">Kinase</keyword>
<reference evidence="4" key="1">
    <citation type="journal article" date="2019" name="Int. J. Syst. Evol. Microbiol.">
        <title>The Global Catalogue of Microorganisms (GCM) 10K type strain sequencing project: providing services to taxonomists for standard genome sequencing and annotation.</title>
        <authorList>
            <consortium name="The Broad Institute Genomics Platform"/>
            <consortium name="The Broad Institute Genome Sequencing Center for Infectious Disease"/>
            <person name="Wu L."/>
            <person name="Ma J."/>
        </authorList>
    </citation>
    <scope>NUCLEOTIDE SEQUENCE [LARGE SCALE GENOMIC DNA]</scope>
    <source>
        <strain evidence="4">CGMCC 4.7035</strain>
    </source>
</reference>
<organism evidence="3 4">
    <name type="scientific">Streptomyces yaanensis</name>
    <dbReference type="NCBI Taxonomy" id="1142239"/>
    <lineage>
        <taxon>Bacteria</taxon>
        <taxon>Bacillati</taxon>
        <taxon>Actinomycetota</taxon>
        <taxon>Actinomycetes</taxon>
        <taxon>Kitasatosporales</taxon>
        <taxon>Streptomycetaceae</taxon>
        <taxon>Streptomyces</taxon>
    </lineage>
</organism>
<dbReference type="Gene3D" id="3.30.565.10">
    <property type="entry name" value="Histidine kinase-like ATPase, C-terminal domain"/>
    <property type="match status" value="1"/>
</dbReference>
<dbReference type="EMBL" id="JBHRWR010000016">
    <property type="protein sequence ID" value="MFC3575388.1"/>
    <property type="molecule type" value="Genomic_DNA"/>
</dbReference>
<dbReference type="RefSeq" id="WP_310767529.1">
    <property type="nucleotide sequence ID" value="NZ_JBHRWR010000016.1"/>
</dbReference>
<dbReference type="PANTHER" id="PTHR35526">
    <property type="entry name" value="ANTI-SIGMA-F FACTOR RSBW-RELATED"/>
    <property type="match status" value="1"/>
</dbReference>
<dbReference type="InterPro" id="IPR036890">
    <property type="entry name" value="HATPase_C_sf"/>
</dbReference>
<protein>
    <submittedName>
        <fullName evidence="3">ATP-binding protein</fullName>
    </submittedName>
</protein>
<keyword evidence="1" id="KW-0723">Serine/threonine-protein kinase</keyword>
<dbReference type="SUPFAM" id="SSF55874">
    <property type="entry name" value="ATPase domain of HSP90 chaperone/DNA topoisomerase II/histidine kinase"/>
    <property type="match status" value="1"/>
</dbReference>
<proteinExistence type="predicted"/>
<gene>
    <name evidence="3" type="ORF">ACFOZ0_19355</name>
</gene>
<dbReference type="PANTHER" id="PTHR35526:SF3">
    <property type="entry name" value="ANTI-SIGMA-F FACTOR RSBW"/>
    <property type="match status" value="1"/>
</dbReference>
<evidence type="ECO:0000313" key="3">
    <source>
        <dbReference type="EMBL" id="MFC3575388.1"/>
    </source>
</evidence>
<sequence length="150" mass="17016">MNGQPRHPHTREAFYRRDRRSVHLAREFTREALMDWAVAERSDDVLLCVSELATNALLHGVPPGRGFGLRLALHPDGVLRIEIHDSGPGEVGLPDDTSPESERGRGLLLVAALADKWGVEDRDPGKIVWCELRETYFRETYFPNHVERPV</sequence>
<evidence type="ECO:0000259" key="2">
    <source>
        <dbReference type="Pfam" id="PF13581"/>
    </source>
</evidence>
<keyword evidence="4" id="KW-1185">Reference proteome</keyword>
<keyword evidence="1" id="KW-0808">Transferase</keyword>
<dbReference type="Pfam" id="PF13581">
    <property type="entry name" value="HATPase_c_2"/>
    <property type="match status" value="1"/>
</dbReference>
<evidence type="ECO:0000313" key="4">
    <source>
        <dbReference type="Proteomes" id="UP001595701"/>
    </source>
</evidence>